<dbReference type="InterPro" id="IPR052067">
    <property type="entry name" value="Metal_resp_HTH_trans_reg"/>
</dbReference>
<dbReference type="EMBL" id="RAPE01000001">
    <property type="protein sequence ID" value="RKF16725.1"/>
    <property type="molecule type" value="Genomic_DNA"/>
</dbReference>
<evidence type="ECO:0000313" key="6">
    <source>
        <dbReference type="Proteomes" id="UP000281128"/>
    </source>
</evidence>
<dbReference type="PANTHER" id="PTHR35790">
    <property type="entry name" value="HTH-TYPE TRANSCRIPTIONAL REGULATOR PCHR"/>
    <property type="match status" value="1"/>
</dbReference>
<dbReference type="Pfam" id="PF12802">
    <property type="entry name" value="MarR_2"/>
    <property type="match status" value="1"/>
</dbReference>
<evidence type="ECO:0000313" key="5">
    <source>
        <dbReference type="EMBL" id="RKF16725.1"/>
    </source>
</evidence>
<dbReference type="InterPro" id="IPR000835">
    <property type="entry name" value="HTH_MarR-typ"/>
</dbReference>
<dbReference type="AlphaFoldDB" id="A0A3A8B6H8"/>
<feature type="domain" description="HTH marR-type" evidence="4">
    <location>
        <begin position="1"/>
        <end position="144"/>
    </location>
</feature>
<organism evidence="5 6">
    <name type="scientific">Roseovarius spongiae</name>
    <dbReference type="NCBI Taxonomy" id="2320272"/>
    <lineage>
        <taxon>Bacteria</taxon>
        <taxon>Pseudomonadati</taxon>
        <taxon>Pseudomonadota</taxon>
        <taxon>Alphaproteobacteria</taxon>
        <taxon>Rhodobacterales</taxon>
        <taxon>Roseobacteraceae</taxon>
        <taxon>Roseovarius</taxon>
    </lineage>
</organism>
<keyword evidence="3" id="KW-0804">Transcription</keyword>
<evidence type="ECO:0000256" key="2">
    <source>
        <dbReference type="ARBA" id="ARBA00023125"/>
    </source>
</evidence>
<dbReference type="SUPFAM" id="SSF46785">
    <property type="entry name" value="Winged helix' DNA-binding domain"/>
    <property type="match status" value="1"/>
</dbReference>
<dbReference type="RefSeq" id="WP_121164009.1">
    <property type="nucleotide sequence ID" value="NZ_RAPE01000001.1"/>
</dbReference>
<evidence type="ECO:0000256" key="1">
    <source>
        <dbReference type="ARBA" id="ARBA00023015"/>
    </source>
</evidence>
<keyword evidence="6" id="KW-1185">Reference proteome</keyword>
<dbReference type="PANTHER" id="PTHR35790:SF4">
    <property type="entry name" value="HTH-TYPE TRANSCRIPTIONAL REGULATOR PCHR"/>
    <property type="match status" value="1"/>
</dbReference>
<dbReference type="Gene3D" id="1.10.10.10">
    <property type="entry name" value="Winged helix-like DNA-binding domain superfamily/Winged helix DNA-binding domain"/>
    <property type="match status" value="1"/>
</dbReference>
<dbReference type="InterPro" id="IPR036388">
    <property type="entry name" value="WH-like_DNA-bd_sf"/>
</dbReference>
<evidence type="ECO:0000259" key="4">
    <source>
        <dbReference type="PROSITE" id="PS50995"/>
    </source>
</evidence>
<protein>
    <submittedName>
        <fullName evidence="5">MarR family transcriptional regulator</fullName>
    </submittedName>
</protein>
<reference evidence="5 6" key="1">
    <citation type="submission" date="2018-09" db="EMBL/GenBank/DDBJ databases">
        <title>Roseovarius spongiae sp. nov., isolated from a marine sponge.</title>
        <authorList>
            <person name="Zhuang L."/>
            <person name="Luo L."/>
        </authorList>
    </citation>
    <scope>NUCLEOTIDE SEQUENCE [LARGE SCALE GENOMIC DNA]</scope>
    <source>
        <strain evidence="5 6">HN-E21</strain>
    </source>
</reference>
<dbReference type="InterPro" id="IPR036390">
    <property type="entry name" value="WH_DNA-bd_sf"/>
</dbReference>
<name>A0A3A8B6H8_9RHOB</name>
<dbReference type="SMART" id="SM00347">
    <property type="entry name" value="HTH_MARR"/>
    <property type="match status" value="1"/>
</dbReference>
<dbReference type="GO" id="GO:0003677">
    <property type="term" value="F:DNA binding"/>
    <property type="evidence" value="ECO:0007669"/>
    <property type="project" value="UniProtKB-KW"/>
</dbReference>
<gene>
    <name evidence="5" type="ORF">D6850_04085</name>
</gene>
<evidence type="ECO:0000256" key="3">
    <source>
        <dbReference type="ARBA" id="ARBA00023163"/>
    </source>
</evidence>
<sequence>MKLIDILGATPIPIGYRMAFLTNFMREPLLRRMEREYGLIRPEWTVLICLCFREGLTSRDICEVTEQPSNTISRAVASLLAKGMIRRSADARDGRRKLLYLEPAGRAQHDAVMAWFIEAEAHLAATLSEEERALLISLLDRMGRDVPRWQALPPYKEDAPDD</sequence>
<proteinExistence type="predicted"/>
<keyword evidence="2" id="KW-0238">DNA-binding</keyword>
<keyword evidence="1" id="KW-0805">Transcription regulation</keyword>
<comment type="caution">
    <text evidence="5">The sequence shown here is derived from an EMBL/GenBank/DDBJ whole genome shotgun (WGS) entry which is preliminary data.</text>
</comment>
<dbReference type="GO" id="GO:0003700">
    <property type="term" value="F:DNA-binding transcription factor activity"/>
    <property type="evidence" value="ECO:0007669"/>
    <property type="project" value="InterPro"/>
</dbReference>
<dbReference type="OrthoDB" id="8114524at2"/>
<dbReference type="Proteomes" id="UP000281128">
    <property type="component" value="Unassembled WGS sequence"/>
</dbReference>
<dbReference type="PROSITE" id="PS50995">
    <property type="entry name" value="HTH_MARR_2"/>
    <property type="match status" value="1"/>
</dbReference>
<accession>A0A3A8B6H8</accession>